<organism evidence="1 2">
    <name type="scientific">Panagrellus redivivus</name>
    <name type="common">Microworm</name>
    <dbReference type="NCBI Taxonomy" id="6233"/>
    <lineage>
        <taxon>Eukaryota</taxon>
        <taxon>Metazoa</taxon>
        <taxon>Ecdysozoa</taxon>
        <taxon>Nematoda</taxon>
        <taxon>Chromadorea</taxon>
        <taxon>Rhabditida</taxon>
        <taxon>Tylenchina</taxon>
        <taxon>Panagrolaimomorpha</taxon>
        <taxon>Panagrolaimoidea</taxon>
        <taxon>Panagrolaimidae</taxon>
        <taxon>Panagrellus</taxon>
    </lineage>
</organism>
<name>A0A7E4ZRX5_PANRE</name>
<dbReference type="AlphaFoldDB" id="A0A7E4ZRX5"/>
<dbReference type="WBParaSite" id="Pan_g13881.t1">
    <property type="protein sequence ID" value="Pan_g13881.t1"/>
    <property type="gene ID" value="Pan_g13881"/>
</dbReference>
<evidence type="ECO:0000313" key="1">
    <source>
        <dbReference type="Proteomes" id="UP000492821"/>
    </source>
</evidence>
<reference evidence="1" key="1">
    <citation type="journal article" date="2013" name="Genetics">
        <title>The draft genome and transcriptome of Panagrellus redivivus are shaped by the harsh demands of a free-living lifestyle.</title>
        <authorList>
            <person name="Srinivasan J."/>
            <person name="Dillman A.R."/>
            <person name="Macchietto M.G."/>
            <person name="Heikkinen L."/>
            <person name="Lakso M."/>
            <person name="Fracchia K.M."/>
            <person name="Antoshechkin I."/>
            <person name="Mortazavi A."/>
            <person name="Wong G."/>
            <person name="Sternberg P.W."/>
        </authorList>
    </citation>
    <scope>NUCLEOTIDE SEQUENCE [LARGE SCALE GENOMIC DNA]</scope>
    <source>
        <strain evidence="1">MT8872</strain>
    </source>
</reference>
<protein>
    <submittedName>
        <fullName evidence="2">PX domain-containing protein</fullName>
    </submittedName>
</protein>
<proteinExistence type="predicted"/>
<keyword evidence="1" id="KW-1185">Reference proteome</keyword>
<accession>A0A7E4ZRX5</accession>
<evidence type="ECO:0000313" key="2">
    <source>
        <dbReference type="WBParaSite" id="Pan_g13881.t1"/>
    </source>
</evidence>
<reference evidence="2" key="2">
    <citation type="submission" date="2020-10" db="UniProtKB">
        <authorList>
            <consortium name="WormBaseParasite"/>
        </authorList>
    </citation>
    <scope>IDENTIFICATION</scope>
</reference>
<sequence>MRTLRIYGNWIGQQTVVTGATPASQDLFGFCVAMIENVVLPPGKDGLVGCHKSRHTIRQKLMVLKAIDSARVYANSLKYVGLLSMIRYSEEEAALTSPFHMMIPSSERQYCRGVSRSQKAPTLRAFLFGETEQKAINVYLKKLRTLLKKPYALAFLSSVDCAPVHLPLSQVMPARLFPKPESVPAQGIQSTALSSKETAAHA</sequence>
<dbReference type="Proteomes" id="UP000492821">
    <property type="component" value="Unassembled WGS sequence"/>
</dbReference>